<dbReference type="Proteomes" id="UP001530400">
    <property type="component" value="Unassembled WGS sequence"/>
</dbReference>
<dbReference type="EMBL" id="JALLPJ020001359">
    <property type="protein sequence ID" value="KAL3767755.1"/>
    <property type="molecule type" value="Genomic_DNA"/>
</dbReference>
<name>A0ABD3MUZ6_9STRA</name>
<organism evidence="1 2">
    <name type="scientific">Cyclotella atomus</name>
    <dbReference type="NCBI Taxonomy" id="382360"/>
    <lineage>
        <taxon>Eukaryota</taxon>
        <taxon>Sar</taxon>
        <taxon>Stramenopiles</taxon>
        <taxon>Ochrophyta</taxon>
        <taxon>Bacillariophyta</taxon>
        <taxon>Coscinodiscophyceae</taxon>
        <taxon>Thalassiosirophycidae</taxon>
        <taxon>Stephanodiscales</taxon>
        <taxon>Stephanodiscaceae</taxon>
        <taxon>Cyclotella</taxon>
    </lineage>
</organism>
<reference evidence="1 2" key="1">
    <citation type="submission" date="2024-10" db="EMBL/GenBank/DDBJ databases">
        <title>Updated reference genomes for cyclostephanoid diatoms.</title>
        <authorList>
            <person name="Roberts W.R."/>
            <person name="Alverson A.J."/>
        </authorList>
    </citation>
    <scope>NUCLEOTIDE SEQUENCE [LARGE SCALE GENOMIC DNA]</scope>
    <source>
        <strain evidence="1 2">AJA010-31</strain>
    </source>
</reference>
<protein>
    <submittedName>
        <fullName evidence="1">Uncharacterized protein</fullName>
    </submittedName>
</protein>
<keyword evidence="2" id="KW-1185">Reference proteome</keyword>
<gene>
    <name evidence="1" type="ORF">ACHAWO_003152</name>
</gene>
<dbReference type="AlphaFoldDB" id="A0ABD3MUZ6"/>
<evidence type="ECO:0000313" key="2">
    <source>
        <dbReference type="Proteomes" id="UP001530400"/>
    </source>
</evidence>
<proteinExistence type="predicted"/>
<sequence length="334" mass="36124">MASLSTAVTVLNRSVSSIIARRSIATFSTASAQYYGLIDSRRTGAAHNKPKTTSHISLVNSRPFSSLPPTDNVNGSWHYPPPTSLTVDAALKAQDAMRLFIEHGIGRRALDGIADETRQGNVPLIDRWQKIIQVYLQTQIAVIQLLGYAPNEHGITLYTQHLSQAKAMSSPEVQETLRTASRDTYRMVLGGAFGLDLVSAQNEKGEMSIVDARNMMYKVSLRMQDPAVLEKVAKATSQAVGMNDSPEAESIELANKNTTIQKIVLHDVYLAGSPSLVEECGFGGGEEGYIRMQGSLAEYQDDPLIHQYVGGATVKLLESAGIDMNSLKALAGAS</sequence>
<accession>A0ABD3MUZ6</accession>
<comment type="caution">
    <text evidence="1">The sequence shown here is derived from an EMBL/GenBank/DDBJ whole genome shotgun (WGS) entry which is preliminary data.</text>
</comment>
<evidence type="ECO:0000313" key="1">
    <source>
        <dbReference type="EMBL" id="KAL3767755.1"/>
    </source>
</evidence>